<dbReference type="EMBL" id="WURB01000002">
    <property type="protein sequence ID" value="MXQ10719.1"/>
    <property type="molecule type" value="Genomic_DNA"/>
</dbReference>
<dbReference type="AlphaFoldDB" id="A0A7X3MP98"/>
<comment type="caution">
    <text evidence="1">The sequence shown here is derived from an EMBL/GenBank/DDBJ whole genome shotgun (WGS) entry which is preliminary data.</text>
</comment>
<dbReference type="OrthoDB" id="8021329at2"/>
<accession>A0A7X3MP98</accession>
<dbReference type="RefSeq" id="WP_160883315.1">
    <property type="nucleotide sequence ID" value="NZ_WURB01000002.1"/>
</dbReference>
<gene>
    <name evidence="1" type="ORF">GR328_04500</name>
</gene>
<name>A0A7X3MP98_9HYPH</name>
<evidence type="ECO:0000313" key="1">
    <source>
        <dbReference type="EMBL" id="MXQ10719.1"/>
    </source>
</evidence>
<keyword evidence="2" id="KW-1185">Reference proteome</keyword>
<reference evidence="1 2" key="2">
    <citation type="submission" date="2020-01" db="EMBL/GenBank/DDBJ databases">
        <title>Microvirga sp. nov., an arsenate reduction bacterium isolated from Tibet hotspring sediments.</title>
        <authorList>
            <person name="Xian W.-D."/>
            <person name="Li W.-J."/>
        </authorList>
    </citation>
    <scope>NUCLEOTIDE SEQUENCE [LARGE SCALE GENOMIC DNA]</scope>
    <source>
        <strain evidence="1 2">KCTC 23863</strain>
    </source>
</reference>
<protein>
    <recommendedName>
        <fullName evidence="3">Fibrinogen-binding protein</fullName>
    </recommendedName>
</protein>
<organism evidence="1 2">
    <name type="scientific">Microvirga makkahensis</name>
    <dbReference type="NCBI Taxonomy" id="1128670"/>
    <lineage>
        <taxon>Bacteria</taxon>
        <taxon>Pseudomonadati</taxon>
        <taxon>Pseudomonadota</taxon>
        <taxon>Alphaproteobacteria</taxon>
        <taxon>Hyphomicrobiales</taxon>
        <taxon>Methylobacteriaceae</taxon>
        <taxon>Microvirga</taxon>
    </lineage>
</organism>
<dbReference type="Proteomes" id="UP000436483">
    <property type="component" value="Unassembled WGS sequence"/>
</dbReference>
<evidence type="ECO:0008006" key="3">
    <source>
        <dbReference type="Google" id="ProtNLM"/>
    </source>
</evidence>
<reference evidence="1 2" key="1">
    <citation type="submission" date="2019-12" db="EMBL/GenBank/DDBJ databases">
        <authorList>
            <person name="Yuan C.-G."/>
        </authorList>
    </citation>
    <scope>NUCLEOTIDE SEQUENCE [LARGE SCALE GENOMIC DNA]</scope>
    <source>
        <strain evidence="1 2">KCTC 23863</strain>
    </source>
</reference>
<evidence type="ECO:0000313" key="2">
    <source>
        <dbReference type="Proteomes" id="UP000436483"/>
    </source>
</evidence>
<proteinExistence type="predicted"/>
<sequence length="299" mass="32199">MGHPSSDARNTNSGSVAAALGVAVAVDDIENVGNDTGSYNESNSHNNTEYKTVTVNEVENKTVNVSDDDIRDSNNTSNSNNTLGVDIDVVKTETESKVEDSYNDIDVSKTETEIEGSYNTKTETEIEDSYNTKTETEIEDSYNTKNETEIEDSYNSLEVDISKTVSEIEDSYNSDDDWLELDGLDFDVLTAIGDGVLTGSGNDAMFNIAQVSELKDNDTLYRAEVENDARFEQDANSDGGYARGGDDFDDRATATASADGVANLEAFTQNIVMGANIQYNGVDMSVVGGNSSIDDADVA</sequence>